<dbReference type="EMBL" id="BARS01033145">
    <property type="protein sequence ID" value="GAG22572.1"/>
    <property type="molecule type" value="Genomic_DNA"/>
</dbReference>
<name>X0WH96_9ZZZZ</name>
<dbReference type="AlphaFoldDB" id="X0WH96"/>
<gene>
    <name evidence="1" type="ORF">S01H1_51366</name>
</gene>
<evidence type="ECO:0000313" key="1">
    <source>
        <dbReference type="EMBL" id="GAG22572.1"/>
    </source>
</evidence>
<proteinExistence type="predicted"/>
<organism evidence="1">
    <name type="scientific">marine sediment metagenome</name>
    <dbReference type="NCBI Taxonomy" id="412755"/>
    <lineage>
        <taxon>unclassified sequences</taxon>
        <taxon>metagenomes</taxon>
        <taxon>ecological metagenomes</taxon>
    </lineage>
</organism>
<comment type="caution">
    <text evidence="1">The sequence shown here is derived from an EMBL/GenBank/DDBJ whole genome shotgun (WGS) entry which is preliminary data.</text>
</comment>
<reference evidence="1" key="1">
    <citation type="journal article" date="2014" name="Front. Microbiol.">
        <title>High frequency of phylogenetically diverse reductive dehalogenase-homologous genes in deep subseafloor sedimentary metagenomes.</title>
        <authorList>
            <person name="Kawai M."/>
            <person name="Futagami T."/>
            <person name="Toyoda A."/>
            <person name="Takaki Y."/>
            <person name="Nishi S."/>
            <person name="Hori S."/>
            <person name="Arai W."/>
            <person name="Tsubouchi T."/>
            <person name="Morono Y."/>
            <person name="Uchiyama I."/>
            <person name="Ito T."/>
            <person name="Fujiyama A."/>
            <person name="Inagaki F."/>
            <person name="Takami H."/>
        </authorList>
    </citation>
    <scope>NUCLEOTIDE SEQUENCE</scope>
    <source>
        <strain evidence="1">Expedition CK06-06</strain>
    </source>
</reference>
<sequence>AKAGFGDKKKVLALAVLLTVGAGVTAYQFLGGSGPQEAAAVSVSAPAPGSRAAGATDVERVLERLDAGPQNEAGQDLSIDRVEEIVNTFDTYVQTRQVPLEGLRVNPFAVVRSKSQQDEQEQEQAQADEEAEAEARRSRIVAAARALKVGSILIVGDERKAIVGGKLCQVGDTIEGFRVEAIGTDCVRLSVEGETVELRLRPETDGR</sequence>
<accession>X0WH96</accession>
<feature type="non-terminal residue" evidence="1">
    <location>
        <position position="1"/>
    </location>
</feature>
<protein>
    <submittedName>
        <fullName evidence="1">Uncharacterized protein</fullName>
    </submittedName>
</protein>